<keyword evidence="5" id="KW-0539">Nucleus</keyword>
<feature type="compositionally biased region" description="Polar residues" evidence="6">
    <location>
        <begin position="635"/>
        <end position="644"/>
    </location>
</feature>
<feature type="compositionally biased region" description="Basic and acidic residues" evidence="6">
    <location>
        <begin position="565"/>
        <end position="613"/>
    </location>
</feature>
<evidence type="ECO:0000256" key="6">
    <source>
        <dbReference type="SAM" id="MobiDB-lite"/>
    </source>
</evidence>
<evidence type="ECO:0000256" key="5">
    <source>
        <dbReference type="ARBA" id="ARBA00023242"/>
    </source>
</evidence>
<keyword evidence="10" id="KW-1185">Reference proteome</keyword>
<dbReference type="GO" id="GO:0005737">
    <property type="term" value="C:cytoplasm"/>
    <property type="evidence" value="ECO:0007669"/>
    <property type="project" value="UniProtKB-SubCell"/>
</dbReference>
<organism evidence="9 10">
    <name type="scientific">Drechslerella dactyloides</name>
    <name type="common">Nematode-trapping fungus</name>
    <name type="synonym">Arthrobotrys dactyloides</name>
    <dbReference type="NCBI Taxonomy" id="74499"/>
    <lineage>
        <taxon>Eukaryota</taxon>
        <taxon>Fungi</taxon>
        <taxon>Dikarya</taxon>
        <taxon>Ascomycota</taxon>
        <taxon>Pezizomycotina</taxon>
        <taxon>Orbiliomycetes</taxon>
        <taxon>Orbiliales</taxon>
        <taxon>Orbiliaceae</taxon>
        <taxon>Drechslerella</taxon>
    </lineage>
</organism>
<name>A0AAD6NKU1_DREDA</name>
<dbReference type="InterPro" id="IPR038108">
    <property type="entry name" value="RPN13_DEUBAD_sf"/>
</dbReference>
<dbReference type="PROSITE" id="PS51916">
    <property type="entry name" value="DEUBAD"/>
    <property type="match status" value="1"/>
</dbReference>
<evidence type="ECO:0000256" key="3">
    <source>
        <dbReference type="ARBA" id="ARBA00022490"/>
    </source>
</evidence>
<comment type="caution">
    <text evidence="9">The sequence shown here is derived from an EMBL/GenBank/DDBJ whole genome shotgun (WGS) entry which is preliminary data.</text>
</comment>
<proteinExistence type="predicted"/>
<feature type="compositionally biased region" description="Acidic residues" evidence="6">
    <location>
        <begin position="270"/>
        <end position="283"/>
    </location>
</feature>
<dbReference type="GO" id="GO:0008541">
    <property type="term" value="C:proteasome regulatory particle, lid subcomplex"/>
    <property type="evidence" value="ECO:0007669"/>
    <property type="project" value="TreeGrafter"/>
</dbReference>
<evidence type="ECO:0000313" key="10">
    <source>
        <dbReference type="Proteomes" id="UP001221413"/>
    </source>
</evidence>
<accession>A0AAD6NKU1</accession>
<dbReference type="GO" id="GO:0061133">
    <property type="term" value="F:endopeptidase activator activity"/>
    <property type="evidence" value="ECO:0007669"/>
    <property type="project" value="TreeGrafter"/>
</dbReference>
<dbReference type="AlphaFoldDB" id="A0AAD6NKU1"/>
<feature type="domain" description="Pru" evidence="8">
    <location>
        <begin position="127"/>
        <end position="259"/>
    </location>
</feature>
<comment type="subcellular location">
    <subcellularLocation>
        <location evidence="2">Cytoplasm</location>
    </subcellularLocation>
    <subcellularLocation>
        <location evidence="1">Nucleus</location>
    </subcellularLocation>
</comment>
<feature type="domain" description="DEUBAD" evidence="7">
    <location>
        <begin position="337"/>
        <end position="454"/>
    </location>
</feature>
<feature type="region of interest" description="Disordered" evidence="6">
    <location>
        <begin position="270"/>
        <end position="316"/>
    </location>
</feature>
<dbReference type="GO" id="GO:0005634">
    <property type="term" value="C:nucleus"/>
    <property type="evidence" value="ECO:0007669"/>
    <property type="project" value="UniProtKB-SubCell"/>
</dbReference>
<dbReference type="GO" id="GO:0070628">
    <property type="term" value="F:proteasome binding"/>
    <property type="evidence" value="ECO:0007669"/>
    <property type="project" value="TreeGrafter"/>
</dbReference>
<dbReference type="Pfam" id="PF04683">
    <property type="entry name" value="Rpn13_ADRM1_Pru"/>
    <property type="match status" value="1"/>
</dbReference>
<evidence type="ECO:0000259" key="8">
    <source>
        <dbReference type="PROSITE" id="PS51917"/>
    </source>
</evidence>
<evidence type="ECO:0000256" key="1">
    <source>
        <dbReference type="ARBA" id="ARBA00004123"/>
    </source>
</evidence>
<dbReference type="Gene3D" id="2.30.29.70">
    <property type="entry name" value="Proteasomal ubiquitin receptor Rpn13/ADRM1"/>
    <property type="match status" value="1"/>
</dbReference>
<dbReference type="InterPro" id="IPR038633">
    <property type="entry name" value="Rpn13/ADRM1_Pru_sf"/>
</dbReference>
<feature type="compositionally biased region" description="Basic and acidic residues" evidence="6">
    <location>
        <begin position="544"/>
        <end position="554"/>
    </location>
</feature>
<feature type="region of interest" description="Disordered" evidence="6">
    <location>
        <begin position="535"/>
        <end position="674"/>
    </location>
</feature>
<reference evidence="9" key="1">
    <citation type="submission" date="2023-01" db="EMBL/GenBank/DDBJ databases">
        <title>The chitinases involved in constricting ring structure development in the nematode-trapping fungus Drechslerella dactyloides.</title>
        <authorList>
            <person name="Wang R."/>
            <person name="Zhang L."/>
            <person name="Tang P."/>
            <person name="Li S."/>
            <person name="Liang L."/>
        </authorList>
    </citation>
    <scope>NUCLEOTIDE SEQUENCE</scope>
    <source>
        <strain evidence="9">YMF1.00031</strain>
    </source>
</reference>
<dbReference type="InterPro" id="IPR044868">
    <property type="entry name" value="Rpn13/ADRM1_Pru"/>
</dbReference>
<sequence>MSQDSVKDQEYINETTKAQGSFKERLFSAKAVLLIAGSPSESALALNLIVPQKYTTRIEVVVGLKPSVLALPSAVSNTLALVNNLRTAMHHSDLGTTVDSSRLSPLTIYPDIFPALPISSSTFQPAPPAMSSIVLKAGRCLREASTGERYLPSPTQGEIRVEVAPEDELLHFRWTARNGETVENEDFDLIVFPGDASFVPYQNSVGAPADGRICVLKFQSSDQRHLFWLQGKPQGGDPGRHSRQDLLMIRKIDRMIQMSGDLEGVTDEELLGDDSQMELDDEASPSAGESSRRGGADGGRARELPPEQLRREKTQSQSDFVASLIRGISVPGQSSSAAASKGFLTLPSLLQTSDTTAVLESKAVRQALLANLPPKLTADVKTEFEEKELLKHVLHSPQFAQASVILGVALREGGLRGIADSLGVKLDLTNAGTQSGVEIFVDSVKKVVEEENTDEDGDTRIAPSSPSKPARRHPVTNENEERDAADLLHVEKTNFLPNERFPSRLLSNQRRALPFPPENNQQPSSRRIPCVPHAILRPVGRLPPRPENERRASERASQQTASQTNERERGERARESEGEGRKEGRKEGTVRVREHGSRERGHRESRRRAETNGRRQKGRKKRKEAARSTLAFPSVHSSIQTSIPAFTKSPAPENEQKTTRRNLNRAPPSTTNRGARAPVLTAATTLSAAVERPPRLEIDTSQPPLLRGYRRLANPSATDPPPAFSSSTSIPTATMVGRRQIHHAIHSRMMKRNADDDVVQWDQIVQTLVNELKHEVASFYGNEGSDLEKQYPGFNYLDDKIRLRLSRWPWHRSFFKAVDYLSLSDSEIDSVVTWWGSLKERRAFEARTGSVIHDTTGDDIPTWEEVQKMNAERLPSVNALRDGLLAYGMQQSEVENVLREAGCLDSEGAMRTAGLREQAIASYNQFHQVESLFGIARE</sequence>
<feature type="compositionally biased region" description="Basic and acidic residues" evidence="6">
    <location>
        <begin position="290"/>
        <end position="314"/>
    </location>
</feature>
<dbReference type="PANTHER" id="PTHR12225:SF0">
    <property type="entry name" value="PROTEASOMAL UBIQUITIN RECEPTOR ADRM1"/>
    <property type="match status" value="1"/>
</dbReference>
<dbReference type="InterPro" id="IPR006773">
    <property type="entry name" value="Rpn13/ADRM1"/>
</dbReference>
<dbReference type="Gene3D" id="1.10.2020.20">
    <property type="match status" value="1"/>
</dbReference>
<protein>
    <recommendedName>
        <fullName evidence="11">Pru domain-containing protein</fullName>
    </recommendedName>
</protein>
<keyword evidence="4" id="KW-0647">Proteasome</keyword>
<dbReference type="PROSITE" id="PS51917">
    <property type="entry name" value="PRU"/>
    <property type="match status" value="1"/>
</dbReference>
<dbReference type="Pfam" id="PF16550">
    <property type="entry name" value="RPN13_C"/>
    <property type="match status" value="1"/>
</dbReference>
<feature type="region of interest" description="Disordered" evidence="6">
    <location>
        <begin position="450"/>
        <end position="482"/>
    </location>
</feature>
<dbReference type="PANTHER" id="PTHR12225">
    <property type="entry name" value="ADHESION REGULATING MOLECULE 1 110 KDA CELL MEMBRANE GLYCOPROTEIN"/>
    <property type="match status" value="1"/>
</dbReference>
<evidence type="ECO:0000256" key="4">
    <source>
        <dbReference type="ARBA" id="ARBA00022942"/>
    </source>
</evidence>
<evidence type="ECO:0000256" key="2">
    <source>
        <dbReference type="ARBA" id="ARBA00004496"/>
    </source>
</evidence>
<dbReference type="InterPro" id="IPR032368">
    <property type="entry name" value="RPN13_DEUBAD"/>
</dbReference>
<dbReference type="InterPro" id="IPR044867">
    <property type="entry name" value="DEUBAD_dom"/>
</dbReference>
<evidence type="ECO:0000259" key="7">
    <source>
        <dbReference type="PROSITE" id="PS51916"/>
    </source>
</evidence>
<feature type="compositionally biased region" description="Polar residues" evidence="6">
    <location>
        <begin position="555"/>
        <end position="564"/>
    </location>
</feature>
<dbReference type="Proteomes" id="UP001221413">
    <property type="component" value="Unassembled WGS sequence"/>
</dbReference>
<gene>
    <name evidence="9" type="ORF">Dda_2513</name>
</gene>
<feature type="compositionally biased region" description="Basic residues" evidence="6">
    <location>
        <begin position="614"/>
        <end position="624"/>
    </location>
</feature>
<evidence type="ECO:0008006" key="11">
    <source>
        <dbReference type="Google" id="ProtNLM"/>
    </source>
</evidence>
<keyword evidence="3" id="KW-0963">Cytoplasm</keyword>
<evidence type="ECO:0000313" key="9">
    <source>
        <dbReference type="EMBL" id="KAJ6261715.1"/>
    </source>
</evidence>
<dbReference type="EMBL" id="JAQGDS010000003">
    <property type="protein sequence ID" value="KAJ6261715.1"/>
    <property type="molecule type" value="Genomic_DNA"/>
</dbReference>